<keyword evidence="3 5" id="KW-1005">Bacterial flagellum biogenesis</keyword>
<evidence type="ECO:0000256" key="3">
    <source>
        <dbReference type="ARBA" id="ARBA00022795"/>
    </source>
</evidence>
<dbReference type="InterPro" id="IPR025963">
    <property type="entry name" value="FLgD_Tudor"/>
</dbReference>
<dbReference type="Gene3D" id="2.30.30.910">
    <property type="match status" value="1"/>
</dbReference>
<dbReference type="Gene3D" id="2.60.40.4070">
    <property type="match status" value="1"/>
</dbReference>
<keyword evidence="10" id="KW-1185">Reference proteome</keyword>
<dbReference type="InterPro" id="IPR005648">
    <property type="entry name" value="FlgD"/>
</dbReference>
<evidence type="ECO:0000256" key="5">
    <source>
        <dbReference type="RuleBase" id="RU362076"/>
    </source>
</evidence>
<gene>
    <name evidence="9" type="ORF">ACFSJC_14090</name>
</gene>
<dbReference type="Pfam" id="PF13861">
    <property type="entry name" value="FLgD_tudor"/>
    <property type="match status" value="1"/>
</dbReference>
<keyword evidence="9" id="KW-0969">Cilium</keyword>
<feature type="domain" description="FlgD/Vpr Ig-like" evidence="7">
    <location>
        <begin position="123"/>
        <end position="192"/>
    </location>
</feature>
<dbReference type="InterPro" id="IPR025965">
    <property type="entry name" value="FlgD/Vpr_Ig-like"/>
</dbReference>
<comment type="caution">
    <text evidence="9">The sequence shown here is derived from an EMBL/GenBank/DDBJ whole genome shotgun (WGS) entry which is preliminary data.</text>
</comment>
<dbReference type="Proteomes" id="UP001597337">
    <property type="component" value="Unassembled WGS sequence"/>
</dbReference>
<feature type="compositionally biased region" description="Polar residues" evidence="6">
    <location>
        <begin position="14"/>
        <end position="39"/>
    </location>
</feature>
<keyword evidence="9" id="KW-0966">Cell projection</keyword>
<evidence type="ECO:0000256" key="1">
    <source>
        <dbReference type="ARBA" id="ARBA00010577"/>
    </source>
</evidence>
<accession>A0ABW4YBP7</accession>
<name>A0ABW4YBP7_9GAMM</name>
<evidence type="ECO:0000256" key="2">
    <source>
        <dbReference type="ARBA" id="ARBA00016013"/>
    </source>
</evidence>
<feature type="region of interest" description="Disordered" evidence="6">
    <location>
        <begin position="13"/>
        <end position="39"/>
    </location>
</feature>
<evidence type="ECO:0000256" key="6">
    <source>
        <dbReference type="SAM" id="MobiDB-lite"/>
    </source>
</evidence>
<evidence type="ECO:0000313" key="9">
    <source>
        <dbReference type="EMBL" id="MFD2112976.1"/>
    </source>
</evidence>
<evidence type="ECO:0000256" key="4">
    <source>
        <dbReference type="ARBA" id="ARBA00024746"/>
    </source>
</evidence>
<dbReference type="Pfam" id="PF03963">
    <property type="entry name" value="FlgD"/>
    <property type="match status" value="1"/>
</dbReference>
<comment type="function">
    <text evidence="4 5">Required for flagellar hook formation. May act as a scaffolding protein.</text>
</comment>
<comment type="similarity">
    <text evidence="1 5">Belongs to the FlgD family.</text>
</comment>
<evidence type="ECO:0000259" key="8">
    <source>
        <dbReference type="Pfam" id="PF13861"/>
    </source>
</evidence>
<sequence length="237" mass="24916">MTQVDSDYLRSLGLTGSNTDASNTSSTGSFSRATGSGQSDLGQEEFLNLMITQMTHQDPMSPMENTDFIAQMAQFSSLTGIKELTKSFETLSQSLLQGQALQAAALVGGNVLVPADSAELEEGEGVDGAISLESSAQDVTVNIYDAGGQLVRAIDLGTLSAGLQDFSWDGYAENGEAAPAGTYTFEVTGQTDGKTEAFVPLLEGEVQSVFTDSVNGGLILKLKEIGNVRFSDVFRIG</sequence>
<dbReference type="EMBL" id="JBHUHX010000039">
    <property type="protein sequence ID" value="MFD2112976.1"/>
    <property type="molecule type" value="Genomic_DNA"/>
</dbReference>
<dbReference type="Pfam" id="PF13860">
    <property type="entry name" value="FlgD_ig"/>
    <property type="match status" value="1"/>
</dbReference>
<reference evidence="10" key="1">
    <citation type="journal article" date="2019" name="Int. J. Syst. Evol. Microbiol.">
        <title>The Global Catalogue of Microorganisms (GCM) 10K type strain sequencing project: providing services to taxonomists for standard genome sequencing and annotation.</title>
        <authorList>
            <consortium name="The Broad Institute Genomics Platform"/>
            <consortium name="The Broad Institute Genome Sequencing Center for Infectious Disease"/>
            <person name="Wu L."/>
            <person name="Ma J."/>
        </authorList>
    </citation>
    <scope>NUCLEOTIDE SEQUENCE [LARGE SCALE GENOMIC DNA]</scope>
    <source>
        <strain evidence="10">KACC 12597</strain>
    </source>
</reference>
<organism evidence="9 10">
    <name type="scientific">Thiorhodococcus fuscus</name>
    <dbReference type="NCBI Taxonomy" id="527200"/>
    <lineage>
        <taxon>Bacteria</taxon>
        <taxon>Pseudomonadati</taxon>
        <taxon>Pseudomonadota</taxon>
        <taxon>Gammaproteobacteria</taxon>
        <taxon>Chromatiales</taxon>
        <taxon>Chromatiaceae</taxon>
        <taxon>Thiorhodococcus</taxon>
    </lineage>
</organism>
<proteinExistence type="inferred from homology"/>
<feature type="domain" description="FlgD Tudor-like" evidence="8">
    <location>
        <begin position="99"/>
        <end position="233"/>
    </location>
</feature>
<evidence type="ECO:0000259" key="7">
    <source>
        <dbReference type="Pfam" id="PF13860"/>
    </source>
</evidence>
<evidence type="ECO:0000313" key="10">
    <source>
        <dbReference type="Proteomes" id="UP001597337"/>
    </source>
</evidence>
<protein>
    <recommendedName>
        <fullName evidence="2 5">Basal-body rod modification protein FlgD</fullName>
    </recommendedName>
</protein>
<keyword evidence="9" id="KW-0282">Flagellum</keyword>
<dbReference type="RefSeq" id="WP_386027611.1">
    <property type="nucleotide sequence ID" value="NZ_JBHUHX010000039.1"/>
</dbReference>